<dbReference type="InterPro" id="IPR021719">
    <property type="entry name" value="Prot_inh_I78"/>
</dbReference>
<dbReference type="Pfam" id="PF11720">
    <property type="entry name" value="Inhibitor_I78"/>
    <property type="match status" value="1"/>
</dbReference>
<dbReference type="PANTHER" id="PTHR39600">
    <property type="entry name" value="PEPTIDASE INHIBITOR I78 FAMILY PROTEIN"/>
    <property type="match status" value="1"/>
</dbReference>
<keyword evidence="1" id="KW-1133">Transmembrane helix</keyword>
<dbReference type="GeneID" id="63808601"/>
<dbReference type="PANTHER" id="PTHR39600:SF1">
    <property type="entry name" value="PEPTIDASE INHIBITOR I78 FAMILY PROTEIN"/>
    <property type="match status" value="1"/>
</dbReference>
<keyword evidence="1" id="KW-0472">Membrane</keyword>
<gene>
    <name evidence="2" type="ORF">DL89DRAFT_65691</name>
</gene>
<evidence type="ECO:0000256" key="1">
    <source>
        <dbReference type="SAM" id="Phobius"/>
    </source>
</evidence>
<evidence type="ECO:0000313" key="2">
    <source>
        <dbReference type="EMBL" id="ORX66623.1"/>
    </source>
</evidence>
<organism evidence="2 3">
    <name type="scientific">Linderina pennispora</name>
    <dbReference type="NCBI Taxonomy" id="61395"/>
    <lineage>
        <taxon>Eukaryota</taxon>
        <taxon>Fungi</taxon>
        <taxon>Fungi incertae sedis</taxon>
        <taxon>Zoopagomycota</taxon>
        <taxon>Kickxellomycotina</taxon>
        <taxon>Kickxellomycetes</taxon>
        <taxon>Kickxellales</taxon>
        <taxon>Kickxellaceae</taxon>
        <taxon>Linderina</taxon>
    </lineage>
</organism>
<keyword evidence="1" id="KW-0812">Transmembrane</keyword>
<dbReference type="RefSeq" id="XP_040740611.1">
    <property type="nucleotide sequence ID" value="XM_040891953.1"/>
</dbReference>
<dbReference type="AlphaFoldDB" id="A0A1Y1VZD9"/>
<protein>
    <submittedName>
        <fullName evidence="2">Uncharacterized protein</fullName>
    </submittedName>
</protein>
<reference evidence="2 3" key="1">
    <citation type="submission" date="2016-07" db="EMBL/GenBank/DDBJ databases">
        <title>Pervasive Adenine N6-methylation of Active Genes in Fungi.</title>
        <authorList>
            <consortium name="DOE Joint Genome Institute"/>
            <person name="Mondo S.J."/>
            <person name="Dannebaum R.O."/>
            <person name="Kuo R.C."/>
            <person name="Labutti K."/>
            <person name="Haridas S."/>
            <person name="Kuo A."/>
            <person name="Salamov A."/>
            <person name="Ahrendt S.R."/>
            <person name="Lipzen A."/>
            <person name="Sullivan W."/>
            <person name="Andreopoulos W.B."/>
            <person name="Clum A."/>
            <person name="Lindquist E."/>
            <person name="Daum C."/>
            <person name="Ramamoorthy G.K."/>
            <person name="Gryganskyi A."/>
            <person name="Culley D."/>
            <person name="Magnuson J.K."/>
            <person name="James T.Y."/>
            <person name="O'Malley M.A."/>
            <person name="Stajich J.E."/>
            <person name="Spatafora J.W."/>
            <person name="Visel A."/>
            <person name="Grigoriev I.V."/>
        </authorList>
    </citation>
    <scope>NUCLEOTIDE SEQUENCE [LARGE SCALE GENOMIC DNA]</scope>
    <source>
        <strain evidence="2 3">ATCC 12442</strain>
    </source>
</reference>
<comment type="caution">
    <text evidence="2">The sequence shown here is derived from an EMBL/GenBank/DDBJ whole genome shotgun (WGS) entry which is preliminary data.</text>
</comment>
<name>A0A1Y1VZD9_9FUNG</name>
<dbReference type="OrthoDB" id="10013825at2759"/>
<evidence type="ECO:0000313" key="3">
    <source>
        <dbReference type="Proteomes" id="UP000193922"/>
    </source>
</evidence>
<dbReference type="EMBL" id="MCFD01000015">
    <property type="protein sequence ID" value="ORX66623.1"/>
    <property type="molecule type" value="Genomic_DNA"/>
</dbReference>
<keyword evidence="3" id="KW-1185">Reference proteome</keyword>
<sequence>MLLSALDLFTYLLNFSLLAILVFAMSNQNTPPAFHMPSAEEIQAKVDEWTPKLVGKYIHDDVRQEPNDLSSIAADMVVKVSELPAPVRVIRPGMPVTRDFRPSRLNVSVDGSGLIKAVTFH</sequence>
<dbReference type="Gene3D" id="3.30.10.10">
    <property type="entry name" value="Trypsin Inhibitor V, subunit A"/>
    <property type="match status" value="1"/>
</dbReference>
<dbReference type="Proteomes" id="UP000193922">
    <property type="component" value="Unassembled WGS sequence"/>
</dbReference>
<feature type="transmembrane region" description="Helical" evidence="1">
    <location>
        <begin position="6"/>
        <end position="26"/>
    </location>
</feature>
<accession>A0A1Y1VZD9</accession>
<proteinExistence type="predicted"/>